<gene>
    <name evidence="1" type="ORF">QYE76_006571</name>
</gene>
<evidence type="ECO:0000313" key="1">
    <source>
        <dbReference type="EMBL" id="KAK1632256.1"/>
    </source>
</evidence>
<reference evidence="1" key="1">
    <citation type="submission" date="2023-07" db="EMBL/GenBank/DDBJ databases">
        <title>A chromosome-level genome assembly of Lolium multiflorum.</title>
        <authorList>
            <person name="Chen Y."/>
            <person name="Copetti D."/>
            <person name="Kolliker R."/>
            <person name="Studer B."/>
        </authorList>
    </citation>
    <scope>NUCLEOTIDE SEQUENCE</scope>
    <source>
        <strain evidence="1">02402/16</strain>
        <tissue evidence="1">Leaf</tissue>
    </source>
</reference>
<sequence length="183" mass="20680">MKMGKAPMLVKKATSICKSKTSLIAARLLVLATLQRRRMAAVAMISNKIHTLIVPDRERGNCHKAVAMRKVESRQAVVHGDDMAANFAHQLVMFDQEDGHGGCPDWTFVHPLFSDDIDEKCCYIHDVDLLLDACDAGNDETSVMEEIRSNKEVEGLEFNMEQDIDQAADIFIKKFRQQMNHDF</sequence>
<comment type="caution">
    <text evidence="1">The sequence shown here is derived from an EMBL/GenBank/DDBJ whole genome shotgun (WGS) entry which is preliminary data.</text>
</comment>
<evidence type="ECO:0000313" key="2">
    <source>
        <dbReference type="Proteomes" id="UP001231189"/>
    </source>
</evidence>
<dbReference type="Proteomes" id="UP001231189">
    <property type="component" value="Unassembled WGS sequence"/>
</dbReference>
<dbReference type="EMBL" id="JAUUTY010000005">
    <property type="protein sequence ID" value="KAK1632256.1"/>
    <property type="molecule type" value="Genomic_DNA"/>
</dbReference>
<dbReference type="AlphaFoldDB" id="A0AAD8RUZ2"/>
<dbReference type="PANTHER" id="PTHR33450:SF6">
    <property type="entry name" value="OS09G0511200 PROTEIN"/>
    <property type="match status" value="1"/>
</dbReference>
<accession>A0AAD8RUZ2</accession>
<protein>
    <submittedName>
        <fullName evidence="1">Uncharacterized protein</fullName>
    </submittedName>
</protein>
<organism evidence="1 2">
    <name type="scientific">Lolium multiflorum</name>
    <name type="common">Italian ryegrass</name>
    <name type="synonym">Lolium perenne subsp. multiflorum</name>
    <dbReference type="NCBI Taxonomy" id="4521"/>
    <lineage>
        <taxon>Eukaryota</taxon>
        <taxon>Viridiplantae</taxon>
        <taxon>Streptophyta</taxon>
        <taxon>Embryophyta</taxon>
        <taxon>Tracheophyta</taxon>
        <taxon>Spermatophyta</taxon>
        <taxon>Magnoliopsida</taxon>
        <taxon>Liliopsida</taxon>
        <taxon>Poales</taxon>
        <taxon>Poaceae</taxon>
        <taxon>BOP clade</taxon>
        <taxon>Pooideae</taxon>
        <taxon>Poodae</taxon>
        <taxon>Poeae</taxon>
        <taxon>Poeae Chloroplast Group 2 (Poeae type)</taxon>
        <taxon>Loliodinae</taxon>
        <taxon>Loliinae</taxon>
        <taxon>Lolium</taxon>
    </lineage>
</organism>
<keyword evidence="2" id="KW-1185">Reference proteome</keyword>
<name>A0AAD8RUZ2_LOLMU</name>
<proteinExistence type="predicted"/>
<dbReference type="PANTHER" id="PTHR33450">
    <property type="entry name" value="EMB|CAB67623.1-RELATED"/>
    <property type="match status" value="1"/>
</dbReference>